<evidence type="ECO:0000256" key="1">
    <source>
        <dbReference type="SAM" id="SignalP"/>
    </source>
</evidence>
<accession>M9M5N3</accession>
<name>M9M5N3_PAEPP</name>
<feature type="chain" id="PRO_5004100558" evidence="1">
    <location>
        <begin position="26"/>
        <end position="127"/>
    </location>
</feature>
<dbReference type="AlphaFoldDB" id="M9M5N3"/>
<sequence>MKLKKGLVATGLSIALLTSAGSALAATKYGPSSPVVPRLGGNWYSNSHPASGSTQVVEMGSIGGEDKAIFGTICDSSKNNISPETALPEYNTTNIYSSASKGQTIMLMLETSLWNYVDTQCTFSWTP</sequence>
<evidence type="ECO:0000313" key="2">
    <source>
        <dbReference type="EMBL" id="GAC42653.1"/>
    </source>
</evidence>
<proteinExistence type="predicted"/>
<dbReference type="RefSeq" id="WP_006286134.1">
    <property type="nucleotide sequence ID" value="NZ_BALG01000133.1"/>
</dbReference>
<dbReference type="EMBL" id="BALG01000133">
    <property type="protein sequence ID" value="GAC42653.1"/>
    <property type="molecule type" value="Genomic_DNA"/>
</dbReference>
<keyword evidence="1" id="KW-0732">Signal</keyword>
<comment type="caution">
    <text evidence="2">The sequence shown here is derived from an EMBL/GenBank/DDBJ whole genome shotgun (WGS) entry which is preliminary data.</text>
</comment>
<evidence type="ECO:0000313" key="3">
    <source>
        <dbReference type="Proteomes" id="UP000029453"/>
    </source>
</evidence>
<feature type="signal peptide" evidence="1">
    <location>
        <begin position="1"/>
        <end position="25"/>
    </location>
</feature>
<reference evidence="2 3" key="1">
    <citation type="submission" date="2012-10" db="EMBL/GenBank/DDBJ databases">
        <title>Draft Genome Sequence of Paenibacillus popilliae ATCC 14706T.</title>
        <authorList>
            <person name="Iiyama K."/>
            <person name="Mori K."/>
            <person name="Mon H."/>
            <person name="Chieda Y."/>
            <person name="Lee J.M."/>
            <person name="Kusakabe T."/>
            <person name="Tashiro K."/>
            <person name="Asano S."/>
            <person name="Yasunaga-Aoki C."/>
            <person name="Shimizu S."/>
        </authorList>
    </citation>
    <scope>NUCLEOTIDE SEQUENCE [LARGE SCALE GENOMIC DNA]</scope>
    <source>
        <strain evidence="2 3">ATCC 14706</strain>
    </source>
</reference>
<gene>
    <name evidence="2" type="ORF">PPOP_2011</name>
</gene>
<organism evidence="2 3">
    <name type="scientific">Paenibacillus popilliae ATCC 14706</name>
    <dbReference type="NCBI Taxonomy" id="1212764"/>
    <lineage>
        <taxon>Bacteria</taxon>
        <taxon>Bacillati</taxon>
        <taxon>Bacillota</taxon>
        <taxon>Bacilli</taxon>
        <taxon>Bacillales</taxon>
        <taxon>Paenibacillaceae</taxon>
        <taxon>Paenibacillus</taxon>
    </lineage>
</organism>
<protein>
    <submittedName>
        <fullName evidence="2">Uncharacterized conserved protein</fullName>
    </submittedName>
</protein>
<dbReference type="Proteomes" id="UP000029453">
    <property type="component" value="Unassembled WGS sequence"/>
</dbReference>
<keyword evidence="3" id="KW-1185">Reference proteome</keyword>